<dbReference type="Gene3D" id="2.10.90.10">
    <property type="entry name" value="Cystine-knot cytokines"/>
    <property type="match status" value="1"/>
</dbReference>
<dbReference type="OrthoDB" id="6381819at2759"/>
<reference evidence="3" key="1">
    <citation type="submission" date="2022-01" db="UniProtKB">
        <authorList>
            <consortium name="EnsemblMetazoa"/>
        </authorList>
    </citation>
    <scope>IDENTIFICATION</scope>
</reference>
<accession>A0A8I6S775</accession>
<dbReference type="EnsemblMetazoa" id="XM_014404777.2">
    <property type="protein sequence ID" value="XP_014260263.1"/>
    <property type="gene ID" value="LOC106672939"/>
</dbReference>
<dbReference type="RefSeq" id="XP_014260264.1">
    <property type="nucleotide sequence ID" value="XM_014404778.2"/>
</dbReference>
<dbReference type="EnsemblMetazoa" id="XM_014404787.2">
    <property type="protein sequence ID" value="XP_014260273.1"/>
    <property type="gene ID" value="LOC106672939"/>
</dbReference>
<dbReference type="GeneID" id="106672939"/>
<sequence length="210" mass="24175">MRIAIHIIFIAVVSLAACAVGWQRGTRFSNSNESAYDWSSNEGEETTVSGESTNNWLSVKESQKLLKKERGLPVDCCPYDVEMIEPKGGTNQEGMYVELYMEGENKQRFFEQSCRLGVEGKPCRFIDRKLYNQSRCVQRYSYTYAIIKLPDETIRHHHRVSHFTSFPSANSKWMLDYIKVRNGCSCEVLAKMKKKKKKGGKGKRESEEPH</sequence>
<feature type="chain" id="PRO_5035141668" description="Spaetzle domain-containing protein" evidence="2">
    <location>
        <begin position="19"/>
        <end position="210"/>
    </location>
</feature>
<dbReference type="EnsemblMetazoa" id="XM_014404775.2">
    <property type="protein sequence ID" value="XP_014260261.1"/>
    <property type="gene ID" value="LOC106672939"/>
</dbReference>
<name>A0A8I6S775_CIMLE</name>
<evidence type="ECO:0000256" key="1">
    <source>
        <dbReference type="SAM" id="MobiDB-lite"/>
    </source>
</evidence>
<evidence type="ECO:0008006" key="5">
    <source>
        <dbReference type="Google" id="ProtNLM"/>
    </source>
</evidence>
<dbReference type="InterPro" id="IPR029034">
    <property type="entry name" value="Cystine-knot_cytokine"/>
</dbReference>
<dbReference type="PROSITE" id="PS51257">
    <property type="entry name" value="PROKAR_LIPOPROTEIN"/>
    <property type="match status" value="1"/>
</dbReference>
<evidence type="ECO:0000256" key="2">
    <source>
        <dbReference type="SAM" id="SignalP"/>
    </source>
</evidence>
<dbReference type="RefSeq" id="XP_014260269.1">
    <property type="nucleotide sequence ID" value="XM_014404783.2"/>
</dbReference>
<dbReference type="RefSeq" id="XP_014260261.1">
    <property type="nucleotide sequence ID" value="XM_014404775.2"/>
</dbReference>
<evidence type="ECO:0000313" key="3">
    <source>
        <dbReference type="EnsemblMetazoa" id="XP_014260269.1"/>
    </source>
</evidence>
<organism evidence="3 4">
    <name type="scientific">Cimex lectularius</name>
    <name type="common">Bed bug</name>
    <name type="synonym">Acanthia lectularia</name>
    <dbReference type="NCBI Taxonomy" id="79782"/>
    <lineage>
        <taxon>Eukaryota</taxon>
        <taxon>Metazoa</taxon>
        <taxon>Ecdysozoa</taxon>
        <taxon>Arthropoda</taxon>
        <taxon>Hexapoda</taxon>
        <taxon>Insecta</taxon>
        <taxon>Pterygota</taxon>
        <taxon>Neoptera</taxon>
        <taxon>Paraneoptera</taxon>
        <taxon>Hemiptera</taxon>
        <taxon>Heteroptera</taxon>
        <taxon>Panheteroptera</taxon>
        <taxon>Cimicomorpha</taxon>
        <taxon>Cimicidae</taxon>
        <taxon>Cimex</taxon>
    </lineage>
</organism>
<feature type="signal peptide" evidence="2">
    <location>
        <begin position="1"/>
        <end position="18"/>
    </location>
</feature>
<dbReference type="EnsemblMetazoa" id="XM_014404781.2">
    <property type="protein sequence ID" value="XP_014260267.1"/>
    <property type="gene ID" value="LOC106672939"/>
</dbReference>
<dbReference type="OMA" id="TYREMQM"/>
<dbReference type="EnsemblMetazoa" id="XM_014404776.2">
    <property type="protein sequence ID" value="XP_014260262.1"/>
    <property type="gene ID" value="LOC106672939"/>
</dbReference>
<keyword evidence="4" id="KW-1185">Reference proteome</keyword>
<protein>
    <recommendedName>
        <fullName evidence="5">Spaetzle domain-containing protein</fullName>
    </recommendedName>
</protein>
<proteinExistence type="predicted"/>
<dbReference type="RefSeq" id="XP_014260267.1">
    <property type="nucleotide sequence ID" value="XM_014404781.2"/>
</dbReference>
<dbReference type="PROSITE" id="PS50270">
    <property type="entry name" value="NGF_2"/>
    <property type="match status" value="1"/>
</dbReference>
<dbReference type="KEGG" id="clec:106672939"/>
<dbReference type="RefSeq" id="XP_014260262.1">
    <property type="nucleotide sequence ID" value="XM_014404776.2"/>
</dbReference>
<feature type="region of interest" description="Disordered" evidence="1">
    <location>
        <begin position="30"/>
        <end position="53"/>
    </location>
</feature>
<evidence type="ECO:0000313" key="4">
    <source>
        <dbReference type="Proteomes" id="UP000494040"/>
    </source>
</evidence>
<dbReference type="EnsemblMetazoa" id="XM_014404778.2">
    <property type="protein sequence ID" value="XP_014260264.1"/>
    <property type="gene ID" value="LOC106672939"/>
</dbReference>
<keyword evidence="2" id="KW-0732">Signal</keyword>
<dbReference type="RefSeq" id="XP_014260273.1">
    <property type="nucleotide sequence ID" value="XM_014404787.2"/>
</dbReference>
<dbReference type="RefSeq" id="XP_014260263.1">
    <property type="nucleotide sequence ID" value="XM_014404777.2"/>
</dbReference>
<dbReference type="EnsemblMetazoa" id="XM_014404783.2">
    <property type="protein sequence ID" value="XP_014260269.1"/>
    <property type="gene ID" value="LOC106672939"/>
</dbReference>
<dbReference type="Proteomes" id="UP000494040">
    <property type="component" value="Unassembled WGS sequence"/>
</dbReference>
<dbReference type="AlphaFoldDB" id="A0A8I6S775"/>
<dbReference type="SUPFAM" id="SSF57501">
    <property type="entry name" value="Cystine-knot cytokines"/>
    <property type="match status" value="1"/>
</dbReference>